<dbReference type="PRINTS" id="PR00344">
    <property type="entry name" value="BCTRLSENSOR"/>
</dbReference>
<dbReference type="InterPro" id="IPR013767">
    <property type="entry name" value="PAS_fold"/>
</dbReference>
<dbReference type="InterPro" id="IPR035965">
    <property type="entry name" value="PAS-like_dom_sf"/>
</dbReference>
<evidence type="ECO:0000259" key="9">
    <source>
        <dbReference type="PROSITE" id="PS50109"/>
    </source>
</evidence>
<dbReference type="InterPro" id="IPR036097">
    <property type="entry name" value="HisK_dim/P_sf"/>
</dbReference>
<protein>
    <recommendedName>
        <fullName evidence="2">histidine kinase</fullName>
        <ecNumber evidence="2">2.7.13.3</ecNumber>
    </recommendedName>
</protein>
<dbReference type="InterPro" id="IPR000014">
    <property type="entry name" value="PAS"/>
</dbReference>
<dbReference type="InterPro" id="IPR005467">
    <property type="entry name" value="His_kinase_dom"/>
</dbReference>
<keyword evidence="5" id="KW-0547">Nucleotide-binding</keyword>
<evidence type="ECO:0000313" key="11">
    <source>
        <dbReference type="Proteomes" id="UP000198462"/>
    </source>
</evidence>
<evidence type="ECO:0000256" key="8">
    <source>
        <dbReference type="ARBA" id="ARBA00023012"/>
    </source>
</evidence>
<reference evidence="11" key="1">
    <citation type="submission" date="2017-05" db="EMBL/GenBank/DDBJ databases">
        <authorList>
            <person name="Lin X."/>
        </authorList>
    </citation>
    <scope>NUCLEOTIDE SEQUENCE [LARGE SCALE GENOMIC DNA]</scope>
    <source>
        <strain evidence="11">JLT2012</strain>
    </source>
</reference>
<dbReference type="InterPro" id="IPR003594">
    <property type="entry name" value="HATPase_dom"/>
</dbReference>
<evidence type="ECO:0000313" key="10">
    <source>
        <dbReference type="EMBL" id="OWV33932.1"/>
    </source>
</evidence>
<dbReference type="PANTHER" id="PTHR43065:SF10">
    <property type="entry name" value="PEROXIDE STRESS-ACTIVATED HISTIDINE KINASE MAK3"/>
    <property type="match status" value="1"/>
</dbReference>
<dbReference type="EMBL" id="NFZT01000001">
    <property type="protein sequence ID" value="OWV33932.1"/>
    <property type="molecule type" value="Genomic_DNA"/>
</dbReference>
<keyword evidence="8" id="KW-0902">Two-component regulatory system</keyword>
<evidence type="ECO:0000256" key="1">
    <source>
        <dbReference type="ARBA" id="ARBA00000085"/>
    </source>
</evidence>
<organism evidence="10 11">
    <name type="scientific">Pacificimonas flava</name>
    <dbReference type="NCBI Taxonomy" id="1234595"/>
    <lineage>
        <taxon>Bacteria</taxon>
        <taxon>Pseudomonadati</taxon>
        <taxon>Pseudomonadota</taxon>
        <taxon>Alphaproteobacteria</taxon>
        <taxon>Sphingomonadales</taxon>
        <taxon>Sphingosinicellaceae</taxon>
        <taxon>Pacificimonas</taxon>
    </lineage>
</organism>
<keyword evidence="6" id="KW-0418">Kinase</keyword>
<dbReference type="GO" id="GO:0000155">
    <property type="term" value="F:phosphorelay sensor kinase activity"/>
    <property type="evidence" value="ECO:0007669"/>
    <property type="project" value="InterPro"/>
</dbReference>
<evidence type="ECO:0000256" key="7">
    <source>
        <dbReference type="ARBA" id="ARBA00022840"/>
    </source>
</evidence>
<dbReference type="Pfam" id="PF00512">
    <property type="entry name" value="HisKA"/>
    <property type="match status" value="1"/>
</dbReference>
<dbReference type="SUPFAM" id="SSF47384">
    <property type="entry name" value="Homodimeric domain of signal transducing histidine kinase"/>
    <property type="match status" value="1"/>
</dbReference>
<dbReference type="Pfam" id="PF02518">
    <property type="entry name" value="HATPase_c"/>
    <property type="match status" value="1"/>
</dbReference>
<dbReference type="AlphaFoldDB" id="A0A219B6C3"/>
<dbReference type="Gene3D" id="1.10.287.130">
    <property type="match status" value="1"/>
</dbReference>
<dbReference type="InterPro" id="IPR003661">
    <property type="entry name" value="HisK_dim/P_dom"/>
</dbReference>
<keyword evidence="11" id="KW-1185">Reference proteome</keyword>
<dbReference type="EC" id="2.7.13.3" evidence="2"/>
<comment type="caution">
    <text evidence="10">The sequence shown here is derived from an EMBL/GenBank/DDBJ whole genome shotgun (WGS) entry which is preliminary data.</text>
</comment>
<evidence type="ECO:0000256" key="2">
    <source>
        <dbReference type="ARBA" id="ARBA00012438"/>
    </source>
</evidence>
<dbReference type="SMART" id="SM00388">
    <property type="entry name" value="HisKA"/>
    <property type="match status" value="1"/>
</dbReference>
<dbReference type="InterPro" id="IPR036890">
    <property type="entry name" value="HATPase_C_sf"/>
</dbReference>
<dbReference type="SUPFAM" id="SSF55785">
    <property type="entry name" value="PYP-like sensor domain (PAS domain)"/>
    <property type="match status" value="1"/>
</dbReference>
<proteinExistence type="predicted"/>
<dbReference type="PANTHER" id="PTHR43065">
    <property type="entry name" value="SENSOR HISTIDINE KINASE"/>
    <property type="match status" value="1"/>
</dbReference>
<dbReference type="OrthoDB" id="9789238at2"/>
<dbReference type="SUPFAM" id="SSF55874">
    <property type="entry name" value="ATPase domain of HSP90 chaperone/DNA topoisomerase II/histidine kinase"/>
    <property type="match status" value="1"/>
</dbReference>
<evidence type="ECO:0000256" key="3">
    <source>
        <dbReference type="ARBA" id="ARBA00022553"/>
    </source>
</evidence>
<dbReference type="GO" id="GO:0005524">
    <property type="term" value="F:ATP binding"/>
    <property type="evidence" value="ECO:0007669"/>
    <property type="project" value="UniProtKB-KW"/>
</dbReference>
<dbReference type="Gene3D" id="3.30.565.10">
    <property type="entry name" value="Histidine kinase-like ATPase, C-terminal domain"/>
    <property type="match status" value="1"/>
</dbReference>
<sequence>MSLLAPLKVWRGGAPAPTEVLNAIPVPVVLVDRAGHPANCNPAAEMMFGRSETALADRGWEGILPPDSPVKSLIAEAAQAGSELGAYGLEIAFVDGTTRDADVLVGPIAENNDFLAVVFQRRSVAGLVERQADNRGAARSATALAAMLAHEIKNPLSGIRGAAQLLGGDTDGEGREELSQLIIDEVERIRTLIDRMERFTDPRPGRLEPTNIHSILAHVRRLAEAEGIRIEESYDPSLPEVPADRDGLVQLFLNLVRNAYEAAGSGGRIRITTAYRHGLKMATATGRSRVAVPIEVCVIDDGPGAPPEIADNLFDAFVSSKRGIGGLGLALAAKVAADHQGHIEYARDDRAGETVLRLLLPKAG</sequence>
<keyword evidence="7" id="KW-0067">ATP-binding</keyword>
<feature type="domain" description="Histidine kinase" evidence="9">
    <location>
        <begin position="147"/>
        <end position="364"/>
    </location>
</feature>
<dbReference type="SMART" id="SM00091">
    <property type="entry name" value="PAS"/>
    <property type="match status" value="1"/>
</dbReference>
<evidence type="ECO:0000256" key="4">
    <source>
        <dbReference type="ARBA" id="ARBA00022679"/>
    </source>
</evidence>
<keyword evidence="4" id="KW-0808">Transferase</keyword>
<dbReference type="GO" id="GO:0006355">
    <property type="term" value="P:regulation of DNA-templated transcription"/>
    <property type="evidence" value="ECO:0007669"/>
    <property type="project" value="InterPro"/>
</dbReference>
<dbReference type="RefSeq" id="WP_088712631.1">
    <property type="nucleotide sequence ID" value="NZ_NFZT01000001.1"/>
</dbReference>
<dbReference type="NCBIfam" id="TIGR00229">
    <property type="entry name" value="sensory_box"/>
    <property type="match status" value="1"/>
</dbReference>
<evidence type="ECO:0000256" key="5">
    <source>
        <dbReference type="ARBA" id="ARBA00022741"/>
    </source>
</evidence>
<name>A0A219B6C3_9SPHN</name>
<dbReference type="Pfam" id="PF00989">
    <property type="entry name" value="PAS"/>
    <property type="match status" value="1"/>
</dbReference>
<dbReference type="CDD" id="cd00082">
    <property type="entry name" value="HisKA"/>
    <property type="match status" value="1"/>
</dbReference>
<accession>A0A219B6C3</accession>
<dbReference type="SMART" id="SM00387">
    <property type="entry name" value="HATPase_c"/>
    <property type="match status" value="1"/>
</dbReference>
<comment type="catalytic activity">
    <reaction evidence="1">
        <text>ATP + protein L-histidine = ADP + protein N-phospho-L-histidine.</text>
        <dbReference type="EC" id="2.7.13.3"/>
    </reaction>
</comment>
<dbReference type="PROSITE" id="PS50109">
    <property type="entry name" value="HIS_KIN"/>
    <property type="match status" value="1"/>
</dbReference>
<dbReference type="InterPro" id="IPR004358">
    <property type="entry name" value="Sig_transdc_His_kin-like_C"/>
</dbReference>
<gene>
    <name evidence="10" type="ORF">B5C34_10975</name>
</gene>
<dbReference type="Gene3D" id="3.30.450.20">
    <property type="entry name" value="PAS domain"/>
    <property type="match status" value="1"/>
</dbReference>
<dbReference type="CDD" id="cd00130">
    <property type="entry name" value="PAS"/>
    <property type="match status" value="1"/>
</dbReference>
<evidence type="ECO:0000256" key="6">
    <source>
        <dbReference type="ARBA" id="ARBA00022777"/>
    </source>
</evidence>
<dbReference type="Proteomes" id="UP000198462">
    <property type="component" value="Unassembled WGS sequence"/>
</dbReference>
<keyword evidence="3" id="KW-0597">Phosphoprotein</keyword>